<keyword evidence="8" id="KW-0812">Transmembrane</keyword>
<name>A0A382JQS6_9ZZZZ</name>
<comment type="cofactor">
    <cofactor evidence="1">
        <name>FAD</name>
        <dbReference type="ChEBI" id="CHEBI:57692"/>
    </cofactor>
</comment>
<dbReference type="EMBL" id="UINC01075470">
    <property type="protein sequence ID" value="SVC13682.1"/>
    <property type="molecule type" value="Genomic_DNA"/>
</dbReference>
<organism evidence="9">
    <name type="scientific">marine metagenome</name>
    <dbReference type="NCBI Taxonomy" id="408172"/>
    <lineage>
        <taxon>unclassified sequences</taxon>
        <taxon>metagenomes</taxon>
        <taxon>ecological metagenomes</taxon>
    </lineage>
</organism>
<comment type="similarity">
    <text evidence="2">Belongs to the FAD-binding monooxygenase family.</text>
</comment>
<evidence type="ECO:0000256" key="5">
    <source>
        <dbReference type="ARBA" id="ARBA00022857"/>
    </source>
</evidence>
<evidence type="ECO:0000256" key="7">
    <source>
        <dbReference type="ARBA" id="ARBA00023033"/>
    </source>
</evidence>
<keyword evidence="6" id="KW-0560">Oxidoreductase</keyword>
<keyword evidence="7" id="KW-0503">Monooxygenase</keyword>
<dbReference type="SUPFAM" id="SSF51905">
    <property type="entry name" value="FAD/NAD(P)-binding domain"/>
    <property type="match status" value="1"/>
</dbReference>
<evidence type="ECO:0000256" key="3">
    <source>
        <dbReference type="ARBA" id="ARBA00022630"/>
    </source>
</evidence>
<dbReference type="AlphaFoldDB" id="A0A382JQS6"/>
<evidence type="ECO:0000256" key="6">
    <source>
        <dbReference type="ARBA" id="ARBA00023002"/>
    </source>
</evidence>
<evidence type="ECO:0000256" key="4">
    <source>
        <dbReference type="ARBA" id="ARBA00022827"/>
    </source>
</evidence>
<proteinExistence type="inferred from homology"/>
<dbReference type="PRINTS" id="PR00411">
    <property type="entry name" value="PNDRDTASEI"/>
</dbReference>
<sequence length="320" mass="36209">MTHTQNEPKFDFDVLVVGAGIAGIYLLYRLRKSNFKVCVFEAGSNIGGTWYWNCYPGARCDVDSFYYSYQFDEKLEQDWDWTERYASQPEILSYLNYVVKRFNLRDGIKLNTKITAARYDEEQGAWEVEDETGKSTKATYCVMATGCLSAPNIPNIDGLGSFLGDIYHTSKWPHDLVNFSELRVGVIGTGSTAVQVIPEIAKQASQLTVFQRTANYVLPANNRPLTEAEIRKTKQSYSTLRRDAKKTFGGFNTQQNESLATESTPEEREIEYEKRWQSGGIGFLSAFSDLTTDENANKTAQGFVRKKICEIVTDPKIAEL</sequence>
<dbReference type="InterPro" id="IPR050775">
    <property type="entry name" value="FAD-binding_Monooxygenases"/>
</dbReference>
<dbReference type="GO" id="GO:0004497">
    <property type="term" value="F:monooxygenase activity"/>
    <property type="evidence" value="ECO:0007669"/>
    <property type="project" value="UniProtKB-KW"/>
</dbReference>
<evidence type="ECO:0000313" key="9">
    <source>
        <dbReference type="EMBL" id="SVC13682.1"/>
    </source>
</evidence>
<dbReference type="InterPro" id="IPR036188">
    <property type="entry name" value="FAD/NAD-bd_sf"/>
</dbReference>
<gene>
    <name evidence="9" type="ORF">METZ01_LOCUS266536</name>
</gene>
<evidence type="ECO:0000256" key="8">
    <source>
        <dbReference type="SAM" id="Phobius"/>
    </source>
</evidence>
<accession>A0A382JQS6</accession>
<evidence type="ECO:0000256" key="1">
    <source>
        <dbReference type="ARBA" id="ARBA00001974"/>
    </source>
</evidence>
<protein>
    <recommendedName>
        <fullName evidence="10">FAD/NAD(P)-binding domain-containing protein</fullName>
    </recommendedName>
</protein>
<feature type="non-terminal residue" evidence="9">
    <location>
        <position position="320"/>
    </location>
</feature>
<feature type="transmembrane region" description="Helical" evidence="8">
    <location>
        <begin position="12"/>
        <end position="28"/>
    </location>
</feature>
<keyword evidence="3" id="KW-0285">Flavoprotein</keyword>
<evidence type="ECO:0008006" key="10">
    <source>
        <dbReference type="Google" id="ProtNLM"/>
    </source>
</evidence>
<dbReference type="Gene3D" id="3.50.50.60">
    <property type="entry name" value="FAD/NAD(P)-binding domain"/>
    <property type="match status" value="2"/>
</dbReference>
<dbReference type="PANTHER" id="PTHR43098">
    <property type="entry name" value="L-ORNITHINE N(5)-MONOOXYGENASE-RELATED"/>
    <property type="match status" value="1"/>
</dbReference>
<keyword evidence="5" id="KW-0521">NADP</keyword>
<dbReference type="PANTHER" id="PTHR43098:SF3">
    <property type="entry name" value="L-ORNITHINE N(5)-MONOOXYGENASE-RELATED"/>
    <property type="match status" value="1"/>
</dbReference>
<keyword evidence="8" id="KW-1133">Transmembrane helix</keyword>
<evidence type="ECO:0000256" key="2">
    <source>
        <dbReference type="ARBA" id="ARBA00010139"/>
    </source>
</evidence>
<keyword evidence="8" id="KW-0472">Membrane</keyword>
<keyword evidence="4" id="KW-0274">FAD</keyword>
<dbReference type="Pfam" id="PF13738">
    <property type="entry name" value="Pyr_redox_3"/>
    <property type="match status" value="1"/>
</dbReference>
<reference evidence="9" key="1">
    <citation type="submission" date="2018-05" db="EMBL/GenBank/DDBJ databases">
        <authorList>
            <person name="Lanie J.A."/>
            <person name="Ng W.-L."/>
            <person name="Kazmierczak K.M."/>
            <person name="Andrzejewski T.M."/>
            <person name="Davidsen T.M."/>
            <person name="Wayne K.J."/>
            <person name="Tettelin H."/>
            <person name="Glass J.I."/>
            <person name="Rusch D."/>
            <person name="Podicherti R."/>
            <person name="Tsui H.-C.T."/>
            <person name="Winkler M.E."/>
        </authorList>
    </citation>
    <scope>NUCLEOTIDE SEQUENCE</scope>
</reference>